<organism evidence="2 3">
    <name type="scientific">Aphanomyces stellatus</name>
    <dbReference type="NCBI Taxonomy" id="120398"/>
    <lineage>
        <taxon>Eukaryota</taxon>
        <taxon>Sar</taxon>
        <taxon>Stramenopiles</taxon>
        <taxon>Oomycota</taxon>
        <taxon>Saprolegniomycetes</taxon>
        <taxon>Saprolegniales</taxon>
        <taxon>Verrucalvaceae</taxon>
        <taxon>Aphanomyces</taxon>
    </lineage>
</organism>
<reference evidence="2 3" key="1">
    <citation type="submission" date="2019-03" db="EMBL/GenBank/DDBJ databases">
        <authorList>
            <person name="Gaulin E."/>
            <person name="Dumas B."/>
        </authorList>
    </citation>
    <scope>NUCLEOTIDE SEQUENCE [LARGE SCALE GENOMIC DNA]</scope>
    <source>
        <strain evidence="2">CBS 568.67</strain>
    </source>
</reference>
<evidence type="ECO:0000313" key="1">
    <source>
        <dbReference type="EMBL" id="KAF0695663.1"/>
    </source>
</evidence>
<dbReference type="EMBL" id="CAADRA010005483">
    <property type="protein sequence ID" value="VFT90395.1"/>
    <property type="molecule type" value="Genomic_DNA"/>
</dbReference>
<dbReference type="EMBL" id="VJMH01005462">
    <property type="protein sequence ID" value="KAF0695663.1"/>
    <property type="molecule type" value="Genomic_DNA"/>
</dbReference>
<dbReference type="AlphaFoldDB" id="A0A485KYF8"/>
<dbReference type="Proteomes" id="UP000332933">
    <property type="component" value="Unassembled WGS sequence"/>
</dbReference>
<reference evidence="1" key="2">
    <citation type="submission" date="2019-06" db="EMBL/GenBank/DDBJ databases">
        <title>Genomics analysis of Aphanomyces spp. identifies a new class of oomycete effector associated with host adaptation.</title>
        <authorList>
            <person name="Gaulin E."/>
        </authorList>
    </citation>
    <scope>NUCLEOTIDE SEQUENCE</scope>
    <source>
        <strain evidence="1">CBS 578.67</strain>
    </source>
</reference>
<evidence type="ECO:0000313" key="3">
    <source>
        <dbReference type="Proteomes" id="UP000332933"/>
    </source>
</evidence>
<keyword evidence="3" id="KW-1185">Reference proteome</keyword>
<name>A0A485KYF8_9STRA</name>
<proteinExistence type="predicted"/>
<evidence type="ECO:0000313" key="2">
    <source>
        <dbReference type="EMBL" id="VFT90395.1"/>
    </source>
</evidence>
<gene>
    <name evidence="2" type="primary">Aste57867_13557</name>
    <name evidence="1" type="ORF">As57867_013507</name>
    <name evidence="2" type="ORF">ASTE57867_13557</name>
</gene>
<accession>A0A485KYF8</accession>
<protein>
    <submittedName>
        <fullName evidence="2">Aste57867_13557 protein</fullName>
    </submittedName>
</protein>
<sequence length="99" mass="11203">MGPIHYVASAWRSTDENDQLADAKTTDRTAHVQIGFRYGAQDVRLDNFFNDNEVDIFLQDISPYLPEHVIPRVAMVTPTTMPMCKKDDEPNTSQAAYVV</sequence>